<gene>
    <name evidence="9" type="ORF">I2H31_15555</name>
</gene>
<dbReference type="InterPro" id="IPR029063">
    <property type="entry name" value="SAM-dependent_MTases_sf"/>
</dbReference>
<dbReference type="Pfam" id="PF01555">
    <property type="entry name" value="N6_N4_Mtase"/>
    <property type="match status" value="1"/>
</dbReference>
<evidence type="ECO:0000256" key="4">
    <source>
        <dbReference type="ARBA" id="ARBA00022679"/>
    </source>
</evidence>
<comment type="catalytic activity">
    <reaction evidence="6">
        <text>a 2'-deoxyadenosine in DNA + S-adenosyl-L-methionine = an N(6)-methyl-2'-deoxyadenosine in DNA + S-adenosyl-L-homocysteine + H(+)</text>
        <dbReference type="Rhea" id="RHEA:15197"/>
        <dbReference type="Rhea" id="RHEA-COMP:12418"/>
        <dbReference type="Rhea" id="RHEA-COMP:12419"/>
        <dbReference type="ChEBI" id="CHEBI:15378"/>
        <dbReference type="ChEBI" id="CHEBI:57856"/>
        <dbReference type="ChEBI" id="CHEBI:59789"/>
        <dbReference type="ChEBI" id="CHEBI:90615"/>
        <dbReference type="ChEBI" id="CHEBI:90616"/>
        <dbReference type="EC" id="2.1.1.72"/>
    </reaction>
</comment>
<feature type="compositionally biased region" description="Low complexity" evidence="7">
    <location>
        <begin position="1"/>
        <end position="20"/>
    </location>
</feature>
<evidence type="ECO:0000256" key="5">
    <source>
        <dbReference type="ARBA" id="ARBA00022691"/>
    </source>
</evidence>
<evidence type="ECO:0000256" key="2">
    <source>
        <dbReference type="ARBA" id="ARBA00011900"/>
    </source>
</evidence>
<dbReference type="Gene3D" id="3.40.50.150">
    <property type="entry name" value="Vaccinia Virus protein VP39"/>
    <property type="match status" value="1"/>
</dbReference>
<dbReference type="EC" id="2.1.1.72" evidence="2"/>
<evidence type="ECO:0000313" key="10">
    <source>
        <dbReference type="Proteomes" id="UP000618931"/>
    </source>
</evidence>
<organism evidence="9 10">
    <name type="scientific">Hymenobacter ruricola</name>
    <dbReference type="NCBI Taxonomy" id="2791023"/>
    <lineage>
        <taxon>Bacteria</taxon>
        <taxon>Pseudomonadati</taxon>
        <taxon>Bacteroidota</taxon>
        <taxon>Cytophagia</taxon>
        <taxon>Cytophagales</taxon>
        <taxon>Hymenobacteraceae</taxon>
        <taxon>Hymenobacter</taxon>
    </lineage>
</organism>
<keyword evidence="5" id="KW-0949">S-adenosyl-L-methionine</keyword>
<dbReference type="PROSITE" id="PS00092">
    <property type="entry name" value="N6_MTASE"/>
    <property type="match status" value="1"/>
</dbReference>
<evidence type="ECO:0000313" key="9">
    <source>
        <dbReference type="EMBL" id="MBF9222519.1"/>
    </source>
</evidence>
<keyword evidence="3" id="KW-0489">Methyltransferase</keyword>
<sequence>MNPISALSAASAAPPSAPTAQSYGLVWEDKPEAAEETLRRFLPVLEEVPARAVLAADADAPQHALIEGDNLHALTVLGYTHEAKVDVIYIDPPYNTGNQDFSYNDSFVDPDDGFRHSKWLSFMNRRLKLAKALLKPTGVIFISIDDHEQAALKLLCDQVFGEHNFVGNVCWFKKRKGSFLANELVSLTEYVLIYKNSQPLKLFGGLPDNSESQPIIKRTNTVKQLTFPANLVKTKLPDGTYEPGVYGDGTSASRLLTDIQVQGGIIRNSFVLEAPFVWSQAYLDEEIRNHTEVLINTLNLQPRVIRTNNESIKAFPSFIDGREIGATNEDAYELLKNIFHTDRPFSYSKPVNLLKMLIQAASYQRPDAVVLDFFAGSGTALHATMQLNAEDGGRRRCVLVTNNENNIAEEITYERNRRVIQGYTSLKGVAVPGLTNNSLRYFRCVAPVPRTPTLRHKRELVRRATDLLCLKENCFQALPTPAGADFRAFAGPTGHLVIVYDDLAVEEAAAFVAALPEPTLHAQRLTLNSPPCAVYVFAAASYAYEDEFAAVAARIRLSALPEALYRAWQHLLPELRVESEELRVAAPAAVPLLPAPFETAADPAPVAAPPIVPRPEPAPHIVDKRGNLMLF</sequence>
<evidence type="ECO:0000259" key="8">
    <source>
        <dbReference type="Pfam" id="PF01555"/>
    </source>
</evidence>
<dbReference type="Proteomes" id="UP000618931">
    <property type="component" value="Unassembled WGS sequence"/>
</dbReference>
<dbReference type="InterPro" id="IPR002052">
    <property type="entry name" value="DNA_methylase_N6_adenine_CS"/>
</dbReference>
<comment type="caution">
    <text evidence="9">The sequence shown here is derived from an EMBL/GenBank/DDBJ whole genome shotgun (WGS) entry which is preliminary data.</text>
</comment>
<dbReference type="InterPro" id="IPR002941">
    <property type="entry name" value="DNA_methylase_N4/N6"/>
</dbReference>
<dbReference type="RefSeq" id="WP_196293959.1">
    <property type="nucleotide sequence ID" value="NZ_JADQDM010000007.1"/>
</dbReference>
<accession>A0ABS0I6C8</accession>
<feature type="domain" description="DNA methylase N-4/N-6" evidence="8">
    <location>
        <begin position="85"/>
        <end position="390"/>
    </location>
</feature>
<keyword evidence="4" id="KW-0808">Transferase</keyword>
<proteinExistence type="inferred from homology"/>
<dbReference type="SUPFAM" id="SSF53335">
    <property type="entry name" value="S-adenosyl-L-methionine-dependent methyltransferases"/>
    <property type="match status" value="1"/>
</dbReference>
<reference evidence="9 10" key="1">
    <citation type="submission" date="2020-11" db="EMBL/GenBank/DDBJ databases">
        <authorList>
            <person name="Kim M.K."/>
        </authorList>
    </citation>
    <scope>NUCLEOTIDE SEQUENCE [LARGE SCALE GENOMIC DNA]</scope>
    <source>
        <strain evidence="9 10">BT662</strain>
    </source>
</reference>
<dbReference type="InterPro" id="IPR002295">
    <property type="entry name" value="N4/N6-MTase_EcoPI_Mod-like"/>
</dbReference>
<evidence type="ECO:0000256" key="3">
    <source>
        <dbReference type="ARBA" id="ARBA00022603"/>
    </source>
</evidence>
<comment type="similarity">
    <text evidence="1">Belongs to the N(4)/N(6)-methyltransferase family.</text>
</comment>
<dbReference type="EMBL" id="JADQDM010000007">
    <property type="protein sequence ID" value="MBF9222519.1"/>
    <property type="molecule type" value="Genomic_DNA"/>
</dbReference>
<evidence type="ECO:0000256" key="6">
    <source>
        <dbReference type="ARBA" id="ARBA00047942"/>
    </source>
</evidence>
<dbReference type="PRINTS" id="PR00506">
    <property type="entry name" value="D21N6MTFRASE"/>
</dbReference>
<evidence type="ECO:0000256" key="7">
    <source>
        <dbReference type="SAM" id="MobiDB-lite"/>
    </source>
</evidence>
<feature type="region of interest" description="Disordered" evidence="7">
    <location>
        <begin position="1"/>
        <end position="21"/>
    </location>
</feature>
<name>A0ABS0I6C8_9BACT</name>
<protein>
    <recommendedName>
        <fullName evidence="2">site-specific DNA-methyltransferase (adenine-specific)</fullName>
        <ecNumber evidence="2">2.1.1.72</ecNumber>
    </recommendedName>
</protein>
<evidence type="ECO:0000256" key="1">
    <source>
        <dbReference type="ARBA" id="ARBA00006594"/>
    </source>
</evidence>
<keyword evidence="10" id="KW-1185">Reference proteome</keyword>